<name>A0A6B0XYA5_9RHOB</name>
<comment type="caution">
    <text evidence="2">The sequence shown here is derived from an EMBL/GenBank/DDBJ whole genome shotgun (WGS) entry which is preliminary data.</text>
</comment>
<protein>
    <submittedName>
        <fullName evidence="2">Uncharacterized protein</fullName>
    </submittedName>
</protein>
<accession>A0A6B0XYA5</accession>
<dbReference type="AlphaFoldDB" id="A0A6B0XYA5"/>
<evidence type="ECO:0000256" key="1">
    <source>
        <dbReference type="SAM" id="MobiDB-lite"/>
    </source>
</evidence>
<gene>
    <name evidence="2" type="ORF">F4Y60_00495</name>
</gene>
<organism evidence="2">
    <name type="scientific">Boseongicola sp. SB0664_bin_43</name>
    <dbReference type="NCBI Taxonomy" id="2604844"/>
    <lineage>
        <taxon>Bacteria</taxon>
        <taxon>Pseudomonadati</taxon>
        <taxon>Pseudomonadota</taxon>
        <taxon>Alphaproteobacteria</taxon>
        <taxon>Rhodobacterales</taxon>
        <taxon>Paracoccaceae</taxon>
        <taxon>Boseongicola</taxon>
    </lineage>
</organism>
<feature type="compositionally biased region" description="Basic and acidic residues" evidence="1">
    <location>
        <begin position="24"/>
        <end position="37"/>
    </location>
</feature>
<evidence type="ECO:0000313" key="2">
    <source>
        <dbReference type="EMBL" id="MXY32579.1"/>
    </source>
</evidence>
<feature type="region of interest" description="Disordered" evidence="1">
    <location>
        <begin position="1"/>
        <end position="37"/>
    </location>
</feature>
<proteinExistence type="predicted"/>
<sequence>MSCDPETPDGGNSPDMVSPAADWTARERKAEQARERERAQLADLLRAKGVERVEAGYDGYGDSGNVNHVAVSPKEIEIKELDTRLADFIWATAYNLNPGFEIDDGGEGTLTWDVVKDRIDVRHVAFIYESFESVHEDV</sequence>
<reference evidence="2" key="1">
    <citation type="submission" date="2019-09" db="EMBL/GenBank/DDBJ databases">
        <title>Characterisation of the sponge microbiome using genome-centric metagenomics.</title>
        <authorList>
            <person name="Engelberts J.P."/>
            <person name="Robbins S.J."/>
            <person name="De Goeij J.M."/>
            <person name="Aranda M."/>
            <person name="Bell S.C."/>
            <person name="Webster N.S."/>
        </authorList>
    </citation>
    <scope>NUCLEOTIDE SEQUENCE</scope>
    <source>
        <strain evidence="2">SB0664_bin_43</strain>
    </source>
</reference>
<dbReference type="EMBL" id="VXRY01000020">
    <property type="protein sequence ID" value="MXY32579.1"/>
    <property type="molecule type" value="Genomic_DNA"/>
</dbReference>